<keyword evidence="1" id="KW-0472">Membrane</keyword>
<evidence type="ECO:0000313" key="3">
    <source>
        <dbReference type="Proteomes" id="UP001225598"/>
    </source>
</evidence>
<feature type="transmembrane region" description="Helical" evidence="1">
    <location>
        <begin position="17"/>
        <end position="40"/>
    </location>
</feature>
<organism evidence="2 3">
    <name type="scientific">Corynebacterium breve</name>
    <dbReference type="NCBI Taxonomy" id="3049799"/>
    <lineage>
        <taxon>Bacteria</taxon>
        <taxon>Bacillati</taxon>
        <taxon>Actinomycetota</taxon>
        <taxon>Actinomycetes</taxon>
        <taxon>Mycobacteriales</taxon>
        <taxon>Corynebacteriaceae</taxon>
        <taxon>Corynebacterium</taxon>
    </lineage>
</organism>
<accession>A0ABY8VB15</accession>
<evidence type="ECO:0000313" key="2">
    <source>
        <dbReference type="EMBL" id="WIM66849.1"/>
    </source>
</evidence>
<protein>
    <submittedName>
        <fullName evidence="2">Uncharacterized protein</fullName>
    </submittedName>
</protein>
<proteinExistence type="predicted"/>
<keyword evidence="1" id="KW-0812">Transmembrane</keyword>
<sequence length="41" mass="4424">MNETNIGTNWAHQPARWWVYGIVIATVVLLVVAGLAAALFG</sequence>
<evidence type="ECO:0000256" key="1">
    <source>
        <dbReference type="SAM" id="Phobius"/>
    </source>
</evidence>
<gene>
    <name evidence="2" type="ORF">QP027_06835</name>
</gene>
<dbReference type="Proteomes" id="UP001225598">
    <property type="component" value="Chromosome"/>
</dbReference>
<dbReference type="RefSeq" id="WP_284823525.1">
    <property type="nucleotide sequence ID" value="NZ_CP126969.1"/>
</dbReference>
<keyword evidence="1" id="KW-1133">Transmembrane helix</keyword>
<keyword evidence="3" id="KW-1185">Reference proteome</keyword>
<dbReference type="EMBL" id="CP126969">
    <property type="protein sequence ID" value="WIM66849.1"/>
    <property type="molecule type" value="Genomic_DNA"/>
</dbReference>
<name>A0ABY8VB15_9CORY</name>
<reference evidence="2 3" key="1">
    <citation type="submission" date="2023-05" db="EMBL/GenBank/DDBJ databases">
        <title>Corynebacterium suedekumii sp. nov. and Corynebacterium breve sp. nov. isolated from raw cow's milk.</title>
        <authorList>
            <person name="Baer M.K."/>
            <person name="Mehl L."/>
            <person name="Hellmuth R."/>
            <person name="Marke G."/>
            <person name="Lipski A."/>
        </authorList>
    </citation>
    <scope>NUCLEOTIDE SEQUENCE [LARGE SCALE GENOMIC DNA]</scope>
    <source>
        <strain evidence="2 3">R4</strain>
    </source>
</reference>